<evidence type="ECO:0008006" key="4">
    <source>
        <dbReference type="Google" id="ProtNLM"/>
    </source>
</evidence>
<accession>A0AA37SRF0</accession>
<dbReference type="AlphaFoldDB" id="A0AA37SRF0"/>
<name>A0AA37SRF0_9BACT</name>
<keyword evidence="1" id="KW-0812">Transmembrane</keyword>
<dbReference type="SUPFAM" id="SSF48452">
    <property type="entry name" value="TPR-like"/>
    <property type="match status" value="1"/>
</dbReference>
<keyword evidence="1" id="KW-1133">Transmembrane helix</keyword>
<reference evidence="2" key="2">
    <citation type="submission" date="2023-01" db="EMBL/GenBank/DDBJ databases">
        <title>Draft genome sequence of Portibacter lacus strain NBRC 108769.</title>
        <authorList>
            <person name="Sun Q."/>
            <person name="Mori K."/>
        </authorList>
    </citation>
    <scope>NUCLEOTIDE SEQUENCE</scope>
    <source>
        <strain evidence="2">NBRC 108769</strain>
    </source>
</reference>
<evidence type="ECO:0000313" key="3">
    <source>
        <dbReference type="Proteomes" id="UP001156666"/>
    </source>
</evidence>
<dbReference type="InterPro" id="IPR019734">
    <property type="entry name" value="TPR_rpt"/>
</dbReference>
<reference evidence="2" key="1">
    <citation type="journal article" date="2014" name="Int. J. Syst. Evol. Microbiol.">
        <title>Complete genome sequence of Corynebacterium casei LMG S-19264T (=DSM 44701T), isolated from a smear-ripened cheese.</title>
        <authorList>
            <consortium name="US DOE Joint Genome Institute (JGI-PGF)"/>
            <person name="Walter F."/>
            <person name="Albersmeier A."/>
            <person name="Kalinowski J."/>
            <person name="Ruckert C."/>
        </authorList>
    </citation>
    <scope>NUCLEOTIDE SEQUENCE</scope>
    <source>
        <strain evidence="2">NBRC 108769</strain>
    </source>
</reference>
<dbReference type="Proteomes" id="UP001156666">
    <property type="component" value="Unassembled WGS sequence"/>
</dbReference>
<dbReference type="Pfam" id="PF13181">
    <property type="entry name" value="TPR_8"/>
    <property type="match status" value="1"/>
</dbReference>
<dbReference type="Gene3D" id="1.25.40.10">
    <property type="entry name" value="Tetratricopeptide repeat domain"/>
    <property type="match status" value="2"/>
</dbReference>
<comment type="caution">
    <text evidence="2">The sequence shown here is derived from an EMBL/GenBank/DDBJ whole genome shotgun (WGS) entry which is preliminary data.</text>
</comment>
<gene>
    <name evidence="2" type="ORF">GCM10007940_10600</name>
</gene>
<keyword evidence="1" id="KW-0472">Membrane</keyword>
<dbReference type="EMBL" id="BSOH01000005">
    <property type="protein sequence ID" value="GLR16445.1"/>
    <property type="molecule type" value="Genomic_DNA"/>
</dbReference>
<evidence type="ECO:0000313" key="2">
    <source>
        <dbReference type="EMBL" id="GLR16445.1"/>
    </source>
</evidence>
<dbReference type="InterPro" id="IPR011990">
    <property type="entry name" value="TPR-like_helical_dom_sf"/>
</dbReference>
<protein>
    <recommendedName>
        <fullName evidence="4">Tetratricopeptide repeat protein</fullName>
    </recommendedName>
</protein>
<feature type="transmembrane region" description="Helical" evidence="1">
    <location>
        <begin position="35"/>
        <end position="55"/>
    </location>
</feature>
<organism evidence="2 3">
    <name type="scientific">Portibacter lacus</name>
    <dbReference type="NCBI Taxonomy" id="1099794"/>
    <lineage>
        <taxon>Bacteria</taxon>
        <taxon>Pseudomonadati</taxon>
        <taxon>Bacteroidota</taxon>
        <taxon>Saprospiria</taxon>
        <taxon>Saprospirales</taxon>
        <taxon>Haliscomenobacteraceae</taxon>
        <taxon>Portibacter</taxon>
    </lineage>
</organism>
<dbReference type="Pfam" id="PF13174">
    <property type="entry name" value="TPR_6"/>
    <property type="match status" value="2"/>
</dbReference>
<keyword evidence="3" id="KW-1185">Reference proteome</keyword>
<dbReference type="RefSeq" id="WP_235293249.1">
    <property type="nucleotide sequence ID" value="NZ_BSOH01000005.1"/>
</dbReference>
<sequence length="225" mass="25148">MARRKSKKEQEETLVDIVDVRDQAVSFYDKHQKTIIGVAVAVAILIGAYLAYQIFYKAPRQKAAQSAMYMAEYQFSRDSFALALENPGQGSEGFLDIMESYGGTNQANTAKYYAGICYLNIGRYEDAVKMLKSFNAPTDLTKATKFGALGDAYSELKDMANAEASYKKAAEASDVSSVAPYYMKKLAMLYEYEGKADQAAKLYKQITEKFPTTDWSNEAKRFVVD</sequence>
<evidence type="ECO:0000256" key="1">
    <source>
        <dbReference type="SAM" id="Phobius"/>
    </source>
</evidence>
<proteinExistence type="predicted"/>